<dbReference type="InterPro" id="IPR029069">
    <property type="entry name" value="HotDog_dom_sf"/>
</dbReference>
<dbReference type="CDD" id="cd00586">
    <property type="entry name" value="4HBT"/>
    <property type="match status" value="1"/>
</dbReference>
<protein>
    <submittedName>
        <fullName evidence="4">Acyl-CoA thioesterase</fullName>
    </submittedName>
</protein>
<dbReference type="Gene3D" id="3.10.129.10">
    <property type="entry name" value="Hotdog Thioesterase"/>
    <property type="match status" value="1"/>
</dbReference>
<dbReference type="InterPro" id="IPR006684">
    <property type="entry name" value="YbgC/YbaW"/>
</dbReference>
<comment type="similarity">
    <text evidence="1">Belongs to the 4-hydroxybenzoyl-CoA thioesterase family.</text>
</comment>
<dbReference type="SUPFAM" id="SSF54637">
    <property type="entry name" value="Thioesterase/thiol ester dehydrase-isomerase"/>
    <property type="match status" value="1"/>
</dbReference>
<organism evidence="4 5">
    <name type="scientific">Leptospira perdikensis</name>
    <dbReference type="NCBI Taxonomy" id="2484948"/>
    <lineage>
        <taxon>Bacteria</taxon>
        <taxon>Pseudomonadati</taxon>
        <taxon>Spirochaetota</taxon>
        <taxon>Spirochaetia</taxon>
        <taxon>Leptospirales</taxon>
        <taxon>Leptospiraceae</taxon>
        <taxon>Leptospira</taxon>
    </lineage>
</organism>
<name>A0A4R9JK23_9LEPT</name>
<evidence type="ECO:0000259" key="3">
    <source>
        <dbReference type="Pfam" id="PF03061"/>
    </source>
</evidence>
<dbReference type="OrthoDB" id="9800856at2"/>
<evidence type="ECO:0000313" key="5">
    <source>
        <dbReference type="Proteomes" id="UP000298125"/>
    </source>
</evidence>
<dbReference type="InterPro" id="IPR050563">
    <property type="entry name" value="4-hydroxybenzoyl-CoA_TE"/>
</dbReference>
<dbReference type="InterPro" id="IPR006683">
    <property type="entry name" value="Thioestr_dom"/>
</dbReference>
<accession>A0A4R9JK23</accession>
<dbReference type="PANTHER" id="PTHR31793">
    <property type="entry name" value="4-HYDROXYBENZOYL-COA THIOESTERASE FAMILY MEMBER"/>
    <property type="match status" value="1"/>
</dbReference>
<proteinExistence type="inferred from homology"/>
<keyword evidence="5" id="KW-1185">Reference proteome</keyword>
<dbReference type="NCBIfam" id="TIGR00051">
    <property type="entry name" value="YbgC/FadM family acyl-CoA thioesterase"/>
    <property type="match status" value="1"/>
</dbReference>
<gene>
    <name evidence="4" type="ORF">EHQ49_01475</name>
</gene>
<reference evidence="4" key="1">
    <citation type="journal article" date="2019" name="PLoS Negl. Trop. Dis.">
        <title>Revisiting the worldwide diversity of Leptospira species in the environment.</title>
        <authorList>
            <person name="Vincent A.T."/>
            <person name="Schiettekatte O."/>
            <person name="Bourhy P."/>
            <person name="Veyrier F.J."/>
            <person name="Picardeau M."/>
        </authorList>
    </citation>
    <scope>NUCLEOTIDE SEQUENCE [LARGE SCALE GENOMIC DNA]</scope>
    <source>
        <strain evidence="4">201702692</strain>
    </source>
</reference>
<dbReference type="PANTHER" id="PTHR31793:SF27">
    <property type="entry name" value="NOVEL THIOESTERASE SUPERFAMILY DOMAIN AND SAPOSIN A-TYPE DOMAIN CONTAINING PROTEIN (0610012H03RIK)"/>
    <property type="match status" value="1"/>
</dbReference>
<evidence type="ECO:0000256" key="1">
    <source>
        <dbReference type="ARBA" id="ARBA00005953"/>
    </source>
</evidence>
<keyword evidence="2" id="KW-0378">Hydrolase</keyword>
<dbReference type="RefSeq" id="WP_135575672.1">
    <property type="nucleotide sequence ID" value="NZ_RQGA01000003.1"/>
</dbReference>
<dbReference type="PIRSF" id="PIRSF003230">
    <property type="entry name" value="YbgC"/>
    <property type="match status" value="1"/>
</dbReference>
<feature type="domain" description="Thioesterase" evidence="3">
    <location>
        <begin position="22"/>
        <end position="104"/>
    </location>
</feature>
<dbReference type="Proteomes" id="UP000298125">
    <property type="component" value="Unassembled WGS sequence"/>
</dbReference>
<dbReference type="GO" id="GO:0047617">
    <property type="term" value="F:fatty acyl-CoA hydrolase activity"/>
    <property type="evidence" value="ECO:0007669"/>
    <property type="project" value="TreeGrafter"/>
</dbReference>
<sequence length="145" mass="16936">MKSKAGSFQYKLRVRYSEVDSQGIVFNANYLNYLDVAITEYFRSKGISYSEFIDRYQLDFHVVQSLIDYRNGAKFDDELEISLDPSYQSSKIFWSFQIHCNDKRICSGMLTYITVSHVTKKIVSLPKEVGQLMQFELKVDLKPTE</sequence>
<comment type="caution">
    <text evidence="4">The sequence shown here is derived from an EMBL/GenBank/DDBJ whole genome shotgun (WGS) entry which is preliminary data.</text>
</comment>
<dbReference type="AlphaFoldDB" id="A0A4R9JK23"/>
<dbReference type="Pfam" id="PF03061">
    <property type="entry name" value="4HBT"/>
    <property type="match status" value="1"/>
</dbReference>
<dbReference type="EMBL" id="RQGA01000003">
    <property type="protein sequence ID" value="TGL44181.1"/>
    <property type="molecule type" value="Genomic_DNA"/>
</dbReference>
<evidence type="ECO:0000313" key="4">
    <source>
        <dbReference type="EMBL" id="TGL44181.1"/>
    </source>
</evidence>
<evidence type="ECO:0000256" key="2">
    <source>
        <dbReference type="ARBA" id="ARBA00022801"/>
    </source>
</evidence>